<proteinExistence type="predicted"/>
<sequence>ITQLLPGAARRSQSPGTSKPPLLRHPFVAPKTPHHPNSLQLPIPVDDPSTSRGQLCRGSAPPTPPLRPSASELPHKSAAALVSGNLVPLGIPAPAWHHLSWACDADLVLPRWVPTDPQHPHRPHGPEPGPDTDPSLLEPDSGGKGAMVDGSSGLNACENELIQRKEMNKVTILVVQKIKMIKNQSPT</sequence>
<name>A0ABV0UU53_9TELE</name>
<evidence type="ECO:0000313" key="2">
    <source>
        <dbReference type="EMBL" id="MEQ2247402.1"/>
    </source>
</evidence>
<feature type="non-terminal residue" evidence="2">
    <location>
        <position position="1"/>
    </location>
</feature>
<feature type="region of interest" description="Disordered" evidence="1">
    <location>
        <begin position="114"/>
        <end position="152"/>
    </location>
</feature>
<keyword evidence="3" id="KW-1185">Reference proteome</keyword>
<organism evidence="2 3">
    <name type="scientific">Ilyodon furcidens</name>
    <name type="common">goldbreast splitfin</name>
    <dbReference type="NCBI Taxonomy" id="33524"/>
    <lineage>
        <taxon>Eukaryota</taxon>
        <taxon>Metazoa</taxon>
        <taxon>Chordata</taxon>
        <taxon>Craniata</taxon>
        <taxon>Vertebrata</taxon>
        <taxon>Euteleostomi</taxon>
        <taxon>Actinopterygii</taxon>
        <taxon>Neopterygii</taxon>
        <taxon>Teleostei</taxon>
        <taxon>Neoteleostei</taxon>
        <taxon>Acanthomorphata</taxon>
        <taxon>Ovalentaria</taxon>
        <taxon>Atherinomorphae</taxon>
        <taxon>Cyprinodontiformes</taxon>
        <taxon>Goodeidae</taxon>
        <taxon>Ilyodon</taxon>
    </lineage>
</organism>
<comment type="caution">
    <text evidence="2">The sequence shown here is derived from an EMBL/GenBank/DDBJ whole genome shotgun (WGS) entry which is preliminary data.</text>
</comment>
<evidence type="ECO:0000256" key="1">
    <source>
        <dbReference type="SAM" id="MobiDB-lite"/>
    </source>
</evidence>
<dbReference type="Proteomes" id="UP001482620">
    <property type="component" value="Unassembled WGS sequence"/>
</dbReference>
<accession>A0ABV0UU53</accession>
<gene>
    <name evidence="2" type="ORF">ILYODFUR_008999</name>
</gene>
<dbReference type="EMBL" id="JAHRIQ010081716">
    <property type="protein sequence ID" value="MEQ2247402.1"/>
    <property type="molecule type" value="Genomic_DNA"/>
</dbReference>
<feature type="region of interest" description="Disordered" evidence="1">
    <location>
        <begin position="1"/>
        <end position="74"/>
    </location>
</feature>
<protein>
    <submittedName>
        <fullName evidence="2">Uncharacterized protein</fullName>
    </submittedName>
</protein>
<evidence type="ECO:0000313" key="3">
    <source>
        <dbReference type="Proteomes" id="UP001482620"/>
    </source>
</evidence>
<reference evidence="2 3" key="1">
    <citation type="submission" date="2021-06" db="EMBL/GenBank/DDBJ databases">
        <authorList>
            <person name="Palmer J.M."/>
        </authorList>
    </citation>
    <scope>NUCLEOTIDE SEQUENCE [LARGE SCALE GENOMIC DNA]</scope>
    <source>
        <strain evidence="3">if_2019</strain>
        <tissue evidence="2">Muscle</tissue>
    </source>
</reference>